<evidence type="ECO:0008006" key="4">
    <source>
        <dbReference type="Google" id="ProtNLM"/>
    </source>
</evidence>
<dbReference type="EMBL" id="QLIN01000002">
    <property type="protein sequence ID" value="RAI71243.1"/>
    <property type="molecule type" value="Genomic_DNA"/>
</dbReference>
<feature type="coiled-coil region" evidence="1">
    <location>
        <begin position="157"/>
        <end position="184"/>
    </location>
</feature>
<evidence type="ECO:0000313" key="2">
    <source>
        <dbReference type="EMBL" id="RAI71243.1"/>
    </source>
</evidence>
<sequence>MTLHTLGSQFQYPAPDMKKIKKNRDELHYKIRTLGTIYLPVLGEQLTSLLNEINAIDDQALRTLTLLPTVLPISEIQRFHTTIENMKLEPSTPDQEEAIASFYQEINSLIESGTSEVSKLATGLNNNLVNLKAVTLSDNQYRIKEIEASISNISPNISAEEKAIEKLEKDESELNTAIKLIEATDTFELIKELLLTAEKLAGLNLSAPQVELVKAGLAVAGKLLNLISDKIKYGNLIDARRQIQERLDDRRQNLARINQDVKNLQDRKNQLVEFQSAQTPREIYTNEISTLVDAIYKFLEINEHSAADDFSSVVKRFIEQSNIFITHLNNLRQEWRS</sequence>
<feature type="coiled-coil region" evidence="1">
    <location>
        <begin position="240"/>
        <end position="274"/>
    </location>
</feature>
<evidence type="ECO:0000256" key="1">
    <source>
        <dbReference type="SAM" id="Coils"/>
    </source>
</evidence>
<comment type="caution">
    <text evidence="2">The sequence shown here is derived from an EMBL/GenBank/DDBJ whole genome shotgun (WGS) entry which is preliminary data.</text>
</comment>
<organism evidence="2 3">
    <name type="scientific">Pseudomonas fluorescens</name>
    <dbReference type="NCBI Taxonomy" id="294"/>
    <lineage>
        <taxon>Bacteria</taxon>
        <taxon>Pseudomonadati</taxon>
        <taxon>Pseudomonadota</taxon>
        <taxon>Gammaproteobacteria</taxon>
        <taxon>Pseudomonadales</taxon>
        <taxon>Pseudomonadaceae</taxon>
        <taxon>Pseudomonas</taxon>
    </lineage>
</organism>
<reference evidence="2 3" key="1">
    <citation type="submission" date="2018-06" db="EMBL/GenBank/DDBJ databases">
        <authorList>
            <person name="Zhirakovskaya E."/>
        </authorList>
    </citation>
    <scope>NUCLEOTIDE SEQUENCE [LARGE SCALE GENOMIC DNA]</scope>
    <source>
        <strain evidence="2 3">LY3</strain>
    </source>
</reference>
<accession>A0A327N938</accession>
<dbReference type="NCBIfam" id="NF033927">
    <property type="entry name" value="alph_xenorhab_B"/>
    <property type="match status" value="1"/>
</dbReference>
<dbReference type="InterPro" id="IPR047760">
    <property type="entry name" value="XaxB-like"/>
</dbReference>
<evidence type="ECO:0000313" key="3">
    <source>
        <dbReference type="Proteomes" id="UP000249493"/>
    </source>
</evidence>
<dbReference type="RefSeq" id="WP_111280847.1">
    <property type="nucleotide sequence ID" value="NZ_QLIN01000002.1"/>
</dbReference>
<proteinExistence type="predicted"/>
<name>A0A327N938_PSEFL</name>
<dbReference type="Proteomes" id="UP000249493">
    <property type="component" value="Unassembled WGS sequence"/>
</dbReference>
<protein>
    <recommendedName>
        <fullName evidence="4">Binary cytotoxin component</fullName>
    </recommendedName>
</protein>
<gene>
    <name evidence="2" type="ORF">DOZ80_05200</name>
</gene>
<dbReference type="AlphaFoldDB" id="A0A327N938"/>
<keyword evidence="1" id="KW-0175">Coiled coil</keyword>